<keyword evidence="2" id="KW-1185">Reference proteome</keyword>
<evidence type="ECO:0000313" key="2">
    <source>
        <dbReference type="Proteomes" id="UP000475862"/>
    </source>
</evidence>
<protein>
    <submittedName>
        <fullName evidence="1">Uncharacterized protein</fullName>
    </submittedName>
</protein>
<dbReference type="Proteomes" id="UP000475862">
    <property type="component" value="Unassembled WGS sequence"/>
</dbReference>
<gene>
    <name evidence="1" type="ORF">AGLY_010378</name>
</gene>
<accession>A0A6G0TFT6</accession>
<name>A0A6G0TFT6_APHGL</name>
<proteinExistence type="predicted"/>
<dbReference type="EMBL" id="VYZN01000040">
    <property type="protein sequence ID" value="KAE9532176.1"/>
    <property type="molecule type" value="Genomic_DNA"/>
</dbReference>
<dbReference type="AlphaFoldDB" id="A0A6G0TFT6"/>
<sequence>MFMCLEYAERLLELQNISKSIINEENKFAQAIKNTYEATETAYITVHKNLQNNENKEEVENKNKAIEKYLKNQMSISTLRSTIPVKYEEIEFFYVINNYELYIDPTEEIFYRKEVITQEISALKKAIHSLKSKECPLLNESAFYEVTFLNIMANKPLSCLLQHPERITFMADSNHDHLDYINYMGEFNNMFVVLPNKDDECMKYEEMKILVDFLSSSSGP</sequence>
<reference evidence="1 2" key="1">
    <citation type="submission" date="2019-08" db="EMBL/GenBank/DDBJ databases">
        <title>The genome of the soybean aphid Biotype 1, its phylome, world population structure and adaptation to the North American continent.</title>
        <authorList>
            <person name="Giordano R."/>
            <person name="Donthu R.K."/>
            <person name="Hernandez A.G."/>
            <person name="Wright C.L."/>
            <person name="Zimin A.V."/>
        </authorList>
    </citation>
    <scope>NUCLEOTIDE SEQUENCE [LARGE SCALE GENOMIC DNA]</scope>
    <source>
        <tissue evidence="1">Whole aphids</tissue>
    </source>
</reference>
<comment type="caution">
    <text evidence="1">The sequence shown here is derived from an EMBL/GenBank/DDBJ whole genome shotgun (WGS) entry which is preliminary data.</text>
</comment>
<organism evidence="1 2">
    <name type="scientific">Aphis glycines</name>
    <name type="common">Soybean aphid</name>
    <dbReference type="NCBI Taxonomy" id="307491"/>
    <lineage>
        <taxon>Eukaryota</taxon>
        <taxon>Metazoa</taxon>
        <taxon>Ecdysozoa</taxon>
        <taxon>Arthropoda</taxon>
        <taxon>Hexapoda</taxon>
        <taxon>Insecta</taxon>
        <taxon>Pterygota</taxon>
        <taxon>Neoptera</taxon>
        <taxon>Paraneoptera</taxon>
        <taxon>Hemiptera</taxon>
        <taxon>Sternorrhyncha</taxon>
        <taxon>Aphidomorpha</taxon>
        <taxon>Aphidoidea</taxon>
        <taxon>Aphididae</taxon>
        <taxon>Aphidini</taxon>
        <taxon>Aphis</taxon>
        <taxon>Aphis</taxon>
    </lineage>
</organism>
<dbReference type="OrthoDB" id="10568657at2759"/>
<evidence type="ECO:0000313" key="1">
    <source>
        <dbReference type="EMBL" id="KAE9532176.1"/>
    </source>
</evidence>